<dbReference type="SUPFAM" id="SSF53597">
    <property type="entry name" value="Dihydrofolate reductase-like"/>
    <property type="match status" value="1"/>
</dbReference>
<dbReference type="OrthoDB" id="195113at2"/>
<dbReference type="Gene3D" id="3.40.430.10">
    <property type="entry name" value="Dihydrofolate Reductase, subunit A"/>
    <property type="match status" value="1"/>
</dbReference>
<comment type="caution">
    <text evidence="2">The sequence shown here is derived from an EMBL/GenBank/DDBJ whole genome shotgun (WGS) entry which is preliminary data.</text>
</comment>
<dbReference type="InterPro" id="IPR002734">
    <property type="entry name" value="RibDG_C"/>
</dbReference>
<dbReference type="EMBL" id="SDGV01000010">
    <property type="protein sequence ID" value="THB61588.1"/>
    <property type="molecule type" value="Genomic_DNA"/>
</dbReference>
<keyword evidence="3" id="KW-1185">Reference proteome</keyword>
<dbReference type="GO" id="GO:0008703">
    <property type="term" value="F:5-amino-6-(5-phosphoribosylamino)uracil reductase activity"/>
    <property type="evidence" value="ECO:0007669"/>
    <property type="project" value="InterPro"/>
</dbReference>
<evidence type="ECO:0000259" key="1">
    <source>
        <dbReference type="Pfam" id="PF01872"/>
    </source>
</evidence>
<reference evidence="2 3" key="1">
    <citation type="submission" date="2019-01" db="EMBL/GenBank/DDBJ databases">
        <title>Vagococcus silagei sp. nov. isolated from brewer's grain.</title>
        <authorList>
            <person name="Guu J.-R."/>
        </authorList>
    </citation>
    <scope>NUCLEOTIDE SEQUENCE [LARGE SCALE GENOMIC DNA]</scope>
    <source>
        <strain evidence="2 3">2B-2</strain>
    </source>
</reference>
<proteinExistence type="predicted"/>
<dbReference type="RefSeq" id="WP_136136361.1">
    <property type="nucleotide sequence ID" value="NZ_SDGV01000010.1"/>
</dbReference>
<dbReference type="PANTHER" id="PTHR38011:SF11">
    <property type="entry name" value="2,5-DIAMINO-6-RIBOSYLAMINO-4(3H)-PYRIMIDINONE 5'-PHOSPHATE REDUCTASE"/>
    <property type="match status" value="1"/>
</dbReference>
<name>A0A4S3B525_9ENTE</name>
<organism evidence="2 3">
    <name type="scientific">Vagococcus silagei</name>
    <dbReference type="NCBI Taxonomy" id="2508885"/>
    <lineage>
        <taxon>Bacteria</taxon>
        <taxon>Bacillati</taxon>
        <taxon>Bacillota</taxon>
        <taxon>Bacilli</taxon>
        <taxon>Lactobacillales</taxon>
        <taxon>Enterococcaceae</taxon>
        <taxon>Vagococcus</taxon>
    </lineage>
</organism>
<dbReference type="AlphaFoldDB" id="A0A4S3B525"/>
<dbReference type="InterPro" id="IPR024072">
    <property type="entry name" value="DHFR-like_dom_sf"/>
</dbReference>
<dbReference type="InterPro" id="IPR050765">
    <property type="entry name" value="Riboflavin_Biosynth_HTPR"/>
</dbReference>
<protein>
    <submittedName>
        <fullName evidence="2">Dihydrofolate reductase</fullName>
    </submittedName>
</protein>
<accession>A0A4S3B525</accession>
<dbReference type="Proteomes" id="UP000310506">
    <property type="component" value="Unassembled WGS sequence"/>
</dbReference>
<feature type="domain" description="Bacterial bifunctional deaminase-reductase C-terminal" evidence="1">
    <location>
        <begin position="4"/>
        <end position="165"/>
    </location>
</feature>
<dbReference type="PANTHER" id="PTHR38011">
    <property type="entry name" value="DIHYDROFOLATE REDUCTASE FAMILY PROTEIN (AFU_ORTHOLOGUE AFUA_8G06820)"/>
    <property type="match status" value="1"/>
</dbReference>
<evidence type="ECO:0000313" key="2">
    <source>
        <dbReference type="EMBL" id="THB61588.1"/>
    </source>
</evidence>
<evidence type="ECO:0000313" key="3">
    <source>
        <dbReference type="Proteomes" id="UP000310506"/>
    </source>
</evidence>
<dbReference type="Pfam" id="PF01872">
    <property type="entry name" value="RibD_C"/>
    <property type="match status" value="1"/>
</dbReference>
<dbReference type="GO" id="GO:0009231">
    <property type="term" value="P:riboflavin biosynthetic process"/>
    <property type="evidence" value="ECO:0007669"/>
    <property type="project" value="InterPro"/>
</dbReference>
<gene>
    <name evidence="2" type="ORF">ESZ54_03810</name>
</gene>
<sequence length="178" mass="20217">MNERKIILYIAMSLDGYIATKDGSIDWLESDEPILEEDNSYETFYETVDTVIMGSTTYDQVVNELSPDIYPYENATSYVLTSKKRTDKENIHFVNQDIVDLVDDLKEKSGKNIWIVGGSSIVAPLVAANLIDEYQLAIVPVILGEGIPLFKAQEKTIFLKKEKVYTKNNLSYLTFVKK</sequence>